<keyword evidence="3" id="KW-1185">Reference proteome</keyword>
<evidence type="ECO:0000313" key="3">
    <source>
        <dbReference type="Proteomes" id="UP000281697"/>
    </source>
</evidence>
<reference evidence="2" key="1">
    <citation type="journal article" date="2018" name="PeerJ">
        <title>Virus discovery in all three major lineages of terrestrial arthropods highlights the diversity of single-stranded DNA viruses associated with invertebrates.</title>
        <authorList>
            <person name="Rosario K."/>
            <person name="Mettel K.A."/>
            <person name="Benner B.E."/>
            <person name="Johnson R."/>
            <person name="Scott C."/>
            <person name="Yusseff-Vanegas S.Z."/>
            <person name="Baker C.C."/>
            <person name="Cassill D.L."/>
            <person name="Storer C."/>
            <person name="Varsani A."/>
            <person name="Breitbart M."/>
        </authorList>
    </citation>
    <scope>NUCLEOTIDE SEQUENCE [LARGE SCALE GENOMIC DNA]</scope>
    <source>
        <strain evidence="2">BC I1652A_F12</strain>
    </source>
</reference>
<evidence type="ECO:0000313" key="2">
    <source>
        <dbReference type="EMBL" id="AXL65864.1"/>
    </source>
</evidence>
<dbReference type="RefSeq" id="YP_009551366.1">
    <property type="nucleotide sequence ID" value="NC_040326.1"/>
</dbReference>
<dbReference type="GeneID" id="41702597"/>
<evidence type="ECO:0000256" key="1">
    <source>
        <dbReference type="SAM" id="MobiDB-lite"/>
    </source>
</evidence>
<dbReference type="KEGG" id="vg:41702597"/>
<dbReference type="Proteomes" id="UP000281697">
    <property type="component" value="Segment"/>
</dbReference>
<organism evidence="2">
    <name type="scientific">Tubeweb spider associated circular virus 1</name>
    <dbReference type="NCBI Taxonomy" id="2293308"/>
    <lineage>
        <taxon>Viruses</taxon>
        <taxon>Monodnaviria</taxon>
        <taxon>Shotokuvirae</taxon>
        <taxon>Cressdnaviricota</taxon>
        <taxon>Repensiviricetes</taxon>
        <taxon>Geplafuvirales</taxon>
        <taxon>Genomoviridae</taxon>
        <taxon>Gemykolovirus</taxon>
        <taxon>Gemykolovirus segpa1</taxon>
    </lineage>
</organism>
<feature type="region of interest" description="Disordered" evidence="1">
    <location>
        <begin position="1"/>
        <end position="50"/>
    </location>
</feature>
<sequence>MAYSRARTYRRPYRKRSGPKSRRSTGKKRTYRKTKKTSRPMSNKKILDLTSRKKRDTMAPYYNTYGSSPLTGLGGYTANGNGGGAQAYTGLLWLATARDNTLASGGSVSNINDLAARTATACYMRGLKENVEISTSSGAPWQWRRICFTFRDPSVVLSGTGIPPYLETSNGYARLLANFTNSDSAGVATHGAITRLIFKGQQNVDWNDIRTAPIDNARVDLKYDKTMIVSSGNANGRVKLFKMWHPMNKTLVYDDDENGEAENSTVFSVGDKRGMGDYYVIDFLQAGMGATSSDSLNFNPTATLYWHER</sequence>
<protein>
    <submittedName>
        <fullName evidence="2">Putative capsid protein</fullName>
    </submittedName>
</protein>
<feature type="compositionally biased region" description="Basic residues" evidence="1">
    <location>
        <begin position="7"/>
        <end position="38"/>
    </location>
</feature>
<name>A0A346BP67_9VIRU</name>
<dbReference type="EMBL" id="MH545501">
    <property type="protein sequence ID" value="AXL65864.1"/>
    <property type="molecule type" value="Genomic_DNA"/>
</dbReference>
<accession>A0A346BP67</accession>
<proteinExistence type="predicted"/>